<protein>
    <recommendedName>
        <fullName evidence="4">imidazole glycerol-phosphate synthase</fullName>
        <ecNumber evidence="4">4.3.2.10</ecNumber>
    </recommendedName>
    <alternativeName>
        <fullName evidence="9">IGP synthase cyclase subunit</fullName>
    </alternativeName>
</protein>
<evidence type="ECO:0000313" key="13">
    <source>
        <dbReference type="Proteomes" id="UP000176604"/>
    </source>
</evidence>
<evidence type="ECO:0000256" key="5">
    <source>
        <dbReference type="ARBA" id="ARBA00022605"/>
    </source>
</evidence>
<dbReference type="PANTHER" id="PTHR21235:SF2">
    <property type="entry name" value="IMIDAZOLE GLYCEROL PHOSPHATE SYNTHASE HISHF"/>
    <property type="match status" value="1"/>
</dbReference>
<dbReference type="UniPathway" id="UPA00031">
    <property type="reaction ID" value="UER00010"/>
</dbReference>
<evidence type="ECO:0000256" key="10">
    <source>
        <dbReference type="ARBA" id="ARBA00047838"/>
    </source>
</evidence>
<comment type="function">
    <text evidence="8">IGPS catalyzes the conversion of PRFAR and glutamine to IGP, AICAR and glutamate. The HisF subunit catalyzes the cyclization activity that produces IGP and AICAR from PRFAR using the ammonia provided by the HisH subunit.</text>
</comment>
<evidence type="ECO:0000256" key="3">
    <source>
        <dbReference type="ARBA" id="ARBA00011152"/>
    </source>
</evidence>
<dbReference type="SUPFAM" id="SSF51366">
    <property type="entry name" value="Ribulose-phoshate binding barrel"/>
    <property type="match status" value="1"/>
</dbReference>
<evidence type="ECO:0000256" key="1">
    <source>
        <dbReference type="ARBA" id="ARBA00005091"/>
    </source>
</evidence>
<dbReference type="InterPro" id="IPR013785">
    <property type="entry name" value="Aldolase_TIM"/>
</dbReference>
<dbReference type="InterPro" id="IPR006062">
    <property type="entry name" value="His_biosynth"/>
</dbReference>
<evidence type="ECO:0000256" key="9">
    <source>
        <dbReference type="ARBA" id="ARBA00030264"/>
    </source>
</evidence>
<dbReference type="PANTHER" id="PTHR21235">
    <property type="entry name" value="IMIDAZOLE GLYCEROL PHOSPHATE SYNTHASE SUBUNIT HISF/H IGP SYNTHASE SUBUNIT HISF/H"/>
    <property type="match status" value="1"/>
</dbReference>
<evidence type="ECO:0000256" key="11">
    <source>
        <dbReference type="RuleBase" id="RU003657"/>
    </source>
</evidence>
<dbReference type="EC" id="4.3.2.10" evidence="4"/>
<dbReference type="GO" id="GO:0000107">
    <property type="term" value="F:imidazoleglycerol-phosphate synthase activity"/>
    <property type="evidence" value="ECO:0007669"/>
    <property type="project" value="InterPro"/>
</dbReference>
<comment type="similarity">
    <text evidence="2 11">Belongs to the HisA/HisF family.</text>
</comment>
<dbReference type="EMBL" id="MGEF01000054">
    <property type="protein sequence ID" value="OGL77655.1"/>
    <property type="molecule type" value="Genomic_DNA"/>
</dbReference>
<evidence type="ECO:0000256" key="2">
    <source>
        <dbReference type="ARBA" id="ARBA00009667"/>
    </source>
</evidence>
<dbReference type="AlphaFoldDB" id="A0A1F7UH96"/>
<keyword evidence="6 11" id="KW-0368">Histidine biosynthesis</keyword>
<dbReference type="CDD" id="cd04731">
    <property type="entry name" value="HisF"/>
    <property type="match status" value="1"/>
</dbReference>
<evidence type="ECO:0000256" key="4">
    <source>
        <dbReference type="ARBA" id="ARBA00012809"/>
    </source>
</evidence>
<evidence type="ECO:0000256" key="6">
    <source>
        <dbReference type="ARBA" id="ARBA00023102"/>
    </source>
</evidence>
<comment type="subunit">
    <text evidence="3">Heterodimer of HisH and HisF.</text>
</comment>
<comment type="catalytic activity">
    <reaction evidence="10">
        <text>5-[(5-phospho-1-deoxy-D-ribulos-1-ylimino)methylamino]-1-(5-phospho-beta-D-ribosyl)imidazole-4-carboxamide + L-glutamine = D-erythro-1-(imidazol-4-yl)glycerol 3-phosphate + 5-amino-1-(5-phospho-beta-D-ribosyl)imidazole-4-carboxamide + L-glutamate + H(+)</text>
        <dbReference type="Rhea" id="RHEA:24793"/>
        <dbReference type="ChEBI" id="CHEBI:15378"/>
        <dbReference type="ChEBI" id="CHEBI:29985"/>
        <dbReference type="ChEBI" id="CHEBI:58278"/>
        <dbReference type="ChEBI" id="CHEBI:58359"/>
        <dbReference type="ChEBI" id="CHEBI:58475"/>
        <dbReference type="ChEBI" id="CHEBI:58525"/>
        <dbReference type="EC" id="4.3.2.10"/>
    </reaction>
</comment>
<evidence type="ECO:0000313" key="12">
    <source>
        <dbReference type="EMBL" id="OGL77655.1"/>
    </source>
</evidence>
<accession>A0A1F7UH96</accession>
<dbReference type="Proteomes" id="UP000176604">
    <property type="component" value="Unassembled WGS sequence"/>
</dbReference>
<dbReference type="GO" id="GO:0000105">
    <property type="term" value="P:L-histidine biosynthetic process"/>
    <property type="evidence" value="ECO:0007669"/>
    <property type="project" value="UniProtKB-UniPathway"/>
</dbReference>
<dbReference type="NCBIfam" id="TIGR00735">
    <property type="entry name" value="hisF"/>
    <property type="match status" value="1"/>
</dbReference>
<dbReference type="InterPro" id="IPR004651">
    <property type="entry name" value="HisF"/>
</dbReference>
<keyword evidence="5 11" id="KW-0028">Amino-acid biosynthesis</keyword>
<gene>
    <name evidence="12" type="ORF">A3J43_01910</name>
</gene>
<dbReference type="STRING" id="1802397.A3J43_01910"/>
<proteinExistence type="inferred from homology"/>
<organism evidence="12 13">
    <name type="scientific">Candidatus Uhrbacteria bacterium RIFCSPHIGHO2_12_FULL_54_23</name>
    <dbReference type="NCBI Taxonomy" id="1802397"/>
    <lineage>
        <taxon>Bacteria</taxon>
        <taxon>Candidatus Uhriibacteriota</taxon>
    </lineage>
</organism>
<evidence type="ECO:0000256" key="7">
    <source>
        <dbReference type="ARBA" id="ARBA00023239"/>
    </source>
</evidence>
<sequence length="260" mass="27939">MDITDGRVKKGTHFVQLRDAGDPVELGKLYRDMGIDELMFLDITATIENRATMYQLVERVAREVDIPFAVGGGVKTIDDIRELLQRGADKVSIGSAAVKHPEFVKEAAQTFGSQCIVVSVDPKRVLADRTPPPQSSPLGGGAWVGNRWEIYIKGGREATGIDAIEFAKQMEALGAGELLVNSIDRDGTKAGYDLNLLQAISRTVNIPVIASSGAGEPAHFAEAFGAGADAALAASLFHFQELVISSLKAYLKGERISLRE</sequence>
<dbReference type="Gene3D" id="3.20.20.70">
    <property type="entry name" value="Aldolase class I"/>
    <property type="match status" value="1"/>
</dbReference>
<comment type="caution">
    <text evidence="12">The sequence shown here is derived from an EMBL/GenBank/DDBJ whole genome shotgun (WGS) entry which is preliminary data.</text>
</comment>
<reference evidence="12 13" key="1">
    <citation type="journal article" date="2016" name="Nat. Commun.">
        <title>Thousands of microbial genomes shed light on interconnected biogeochemical processes in an aquifer system.</title>
        <authorList>
            <person name="Anantharaman K."/>
            <person name="Brown C.T."/>
            <person name="Hug L.A."/>
            <person name="Sharon I."/>
            <person name="Castelle C.J."/>
            <person name="Probst A.J."/>
            <person name="Thomas B.C."/>
            <person name="Singh A."/>
            <person name="Wilkins M.J."/>
            <person name="Karaoz U."/>
            <person name="Brodie E.L."/>
            <person name="Williams K.H."/>
            <person name="Hubbard S.S."/>
            <person name="Banfield J.F."/>
        </authorList>
    </citation>
    <scope>NUCLEOTIDE SEQUENCE [LARGE SCALE GENOMIC DNA]</scope>
</reference>
<comment type="pathway">
    <text evidence="1">Amino-acid biosynthesis; L-histidine biosynthesis; L-histidine from 5-phospho-alpha-D-ribose 1-diphosphate: step 5/9.</text>
</comment>
<name>A0A1F7UH96_9BACT</name>
<dbReference type="InterPro" id="IPR050064">
    <property type="entry name" value="IGPS_HisA/HisF"/>
</dbReference>
<evidence type="ECO:0000256" key="8">
    <source>
        <dbReference type="ARBA" id="ARBA00025475"/>
    </source>
</evidence>
<dbReference type="InterPro" id="IPR011060">
    <property type="entry name" value="RibuloseP-bd_barrel"/>
</dbReference>
<keyword evidence="7" id="KW-0456">Lyase</keyword>
<dbReference type="GO" id="GO:0016829">
    <property type="term" value="F:lyase activity"/>
    <property type="evidence" value="ECO:0007669"/>
    <property type="project" value="UniProtKB-KW"/>
</dbReference>
<dbReference type="Pfam" id="PF00977">
    <property type="entry name" value="His_biosynth"/>
    <property type="match status" value="1"/>
</dbReference>